<name>A0ABR5A514_9BACL</name>
<protein>
    <recommendedName>
        <fullName evidence="4">Methyl-accepting transducer domain-containing protein</fullName>
    </recommendedName>
</protein>
<evidence type="ECO:0000256" key="1">
    <source>
        <dbReference type="ARBA" id="ARBA00023224"/>
    </source>
</evidence>
<sequence>MVKDQVIVGYWARSCPVISPNQMCEDLVSLFRVKKELECVVVCDDSRHPSGLIMRGRFFRMLGSLYGMSLYANKPVTAIMDMQPFTAERDIDAQELIDRALSREEESFYDAVILTDRGKFAGVLTVNDLLNVSRLMQRTAVSRQMRTIRDTESMIGSINQSVEKVVEATVDTQVCSDRIAEFTEQGRNELERMLQLFTMWSETADRQQQAMEELTGRTSQADGIIRLIAELAEQCNLLAINASIEAARAGLSGSGFGVVAGEIRGLADQTKQSAAQITRLLSSMREAVKDAASLVTAGKTGADEGFIQVRQTENLFAQLWSSSAQNDEAAARLILASNEARETTNQIKREFHKLAAQMNETYAVRV</sequence>
<dbReference type="EMBL" id="JXAL01000020">
    <property type="protein sequence ID" value="KIL35547.1"/>
    <property type="molecule type" value="Genomic_DNA"/>
</dbReference>
<evidence type="ECO:0000259" key="4">
    <source>
        <dbReference type="PROSITE" id="PS50111"/>
    </source>
</evidence>
<dbReference type="InterPro" id="IPR004089">
    <property type="entry name" value="MCPsignal_dom"/>
</dbReference>
<organism evidence="5 6">
    <name type="scientific">Cohnella kolymensis</name>
    <dbReference type="NCBI Taxonomy" id="1590652"/>
    <lineage>
        <taxon>Bacteria</taxon>
        <taxon>Bacillati</taxon>
        <taxon>Bacillota</taxon>
        <taxon>Bacilli</taxon>
        <taxon>Bacillales</taxon>
        <taxon>Paenibacillaceae</taxon>
        <taxon>Cohnella</taxon>
    </lineage>
</organism>
<dbReference type="SUPFAM" id="SSF54631">
    <property type="entry name" value="CBS-domain pair"/>
    <property type="match status" value="1"/>
</dbReference>
<comment type="similarity">
    <text evidence="2">Belongs to the methyl-accepting chemotaxis (MCP) protein family.</text>
</comment>
<keyword evidence="6" id="KW-1185">Reference proteome</keyword>
<gene>
    <name evidence="5" type="ORF">SD71_12885</name>
</gene>
<proteinExistence type="inferred from homology"/>
<keyword evidence="1 3" id="KW-0807">Transducer</keyword>
<evidence type="ECO:0000256" key="3">
    <source>
        <dbReference type="PROSITE-ProRule" id="PRU00284"/>
    </source>
</evidence>
<dbReference type="Gene3D" id="3.10.580.10">
    <property type="entry name" value="CBS-domain"/>
    <property type="match status" value="1"/>
</dbReference>
<dbReference type="PANTHER" id="PTHR32089">
    <property type="entry name" value="METHYL-ACCEPTING CHEMOTAXIS PROTEIN MCPB"/>
    <property type="match status" value="1"/>
</dbReference>
<dbReference type="Proteomes" id="UP000054526">
    <property type="component" value="Unassembled WGS sequence"/>
</dbReference>
<reference evidence="5 6" key="1">
    <citation type="submission" date="2014-12" db="EMBL/GenBank/DDBJ databases">
        <title>Draft genome sequence of Cohnella kolymensis strain B-2846.</title>
        <authorList>
            <person name="Karlyshev A.V."/>
            <person name="Kudryashova E.B."/>
        </authorList>
    </citation>
    <scope>NUCLEOTIDE SEQUENCE [LARGE SCALE GENOMIC DNA]</scope>
    <source>
        <strain evidence="5 6">VKM B-2846</strain>
    </source>
</reference>
<evidence type="ECO:0000313" key="6">
    <source>
        <dbReference type="Proteomes" id="UP000054526"/>
    </source>
</evidence>
<evidence type="ECO:0000313" key="5">
    <source>
        <dbReference type="EMBL" id="KIL35547.1"/>
    </source>
</evidence>
<dbReference type="InterPro" id="IPR004090">
    <property type="entry name" value="Chemotax_Me-accpt_rcpt"/>
</dbReference>
<dbReference type="InterPro" id="IPR046342">
    <property type="entry name" value="CBS_dom_sf"/>
</dbReference>
<dbReference type="PANTHER" id="PTHR32089:SF112">
    <property type="entry name" value="LYSOZYME-LIKE PROTEIN-RELATED"/>
    <property type="match status" value="1"/>
</dbReference>
<dbReference type="Gene3D" id="1.10.287.950">
    <property type="entry name" value="Methyl-accepting chemotaxis protein"/>
    <property type="match status" value="1"/>
</dbReference>
<dbReference type="Pfam" id="PF00015">
    <property type="entry name" value="MCPsignal"/>
    <property type="match status" value="1"/>
</dbReference>
<accession>A0ABR5A514</accession>
<dbReference type="RefSeq" id="WP_041063850.1">
    <property type="nucleotide sequence ID" value="NZ_JXAL01000020.1"/>
</dbReference>
<evidence type="ECO:0000256" key="2">
    <source>
        <dbReference type="ARBA" id="ARBA00029447"/>
    </source>
</evidence>
<dbReference type="SMART" id="SM00283">
    <property type="entry name" value="MA"/>
    <property type="match status" value="1"/>
</dbReference>
<dbReference type="SUPFAM" id="SSF58104">
    <property type="entry name" value="Methyl-accepting chemotaxis protein (MCP) signaling domain"/>
    <property type="match status" value="1"/>
</dbReference>
<dbReference type="InterPro" id="IPR000644">
    <property type="entry name" value="CBS_dom"/>
</dbReference>
<dbReference type="Pfam" id="PF00571">
    <property type="entry name" value="CBS"/>
    <property type="match status" value="1"/>
</dbReference>
<dbReference type="PRINTS" id="PR00260">
    <property type="entry name" value="CHEMTRNSDUCR"/>
</dbReference>
<feature type="domain" description="Methyl-accepting transducer" evidence="4">
    <location>
        <begin position="142"/>
        <end position="355"/>
    </location>
</feature>
<comment type="caution">
    <text evidence="5">The sequence shown here is derived from an EMBL/GenBank/DDBJ whole genome shotgun (WGS) entry which is preliminary data.</text>
</comment>
<dbReference type="PROSITE" id="PS50111">
    <property type="entry name" value="CHEMOTAXIS_TRANSDUC_2"/>
    <property type="match status" value="1"/>
</dbReference>